<comment type="similarity">
    <text evidence="2">Belongs to the ACC deaminase/D-cysteine desulfhydrase family.</text>
</comment>
<dbReference type="GO" id="GO:0019148">
    <property type="term" value="F:D-cysteine desulfhydrase activity"/>
    <property type="evidence" value="ECO:0007669"/>
    <property type="project" value="TreeGrafter"/>
</dbReference>
<dbReference type="SUPFAM" id="SSF53686">
    <property type="entry name" value="Tryptophan synthase beta subunit-like PLP-dependent enzymes"/>
    <property type="match status" value="1"/>
</dbReference>
<evidence type="ECO:0000256" key="2">
    <source>
        <dbReference type="ARBA" id="ARBA00008639"/>
    </source>
</evidence>
<reference evidence="6 7" key="1">
    <citation type="journal article" date="2009" name="PLoS Genet.">
        <title>Adaptations to submarine hydrothermal environments exemplified by the genome of Nautilia profundicola.</title>
        <authorList>
            <person name="Campbell B.J."/>
            <person name="Smith J.L."/>
            <person name="Hanson T.E."/>
            <person name="Klotz M.G."/>
            <person name="Stein L.Y."/>
            <person name="Lee C.K."/>
            <person name="Wu D."/>
            <person name="Robinson J.M."/>
            <person name="Khouri H.M."/>
            <person name="Eisen J.A."/>
            <person name="Cary S.C."/>
        </authorList>
    </citation>
    <scope>NUCLEOTIDE SEQUENCE [LARGE SCALE GENOMIC DNA]</scope>
    <source>
        <strain evidence="7">ATCC BAA-1463 / DSM 18972 / AmH</strain>
    </source>
</reference>
<keyword evidence="3 5" id="KW-0663">Pyridoxal phosphate</keyword>
<gene>
    <name evidence="6" type="ordered locus">NAMH_0629</name>
</gene>
<feature type="active site" description="Nucleophile" evidence="4">
    <location>
        <position position="65"/>
    </location>
</feature>
<dbReference type="HOGENOM" id="CLU_061664_0_0_7"/>
<evidence type="ECO:0000256" key="3">
    <source>
        <dbReference type="ARBA" id="ARBA00022898"/>
    </source>
</evidence>
<dbReference type="PANTHER" id="PTHR43780">
    <property type="entry name" value="1-AMINOCYCLOPROPANE-1-CARBOXYLATE DEAMINASE-RELATED"/>
    <property type="match status" value="1"/>
</dbReference>
<comment type="cofactor">
    <cofactor evidence="1">
        <name>pyridoxal 5'-phosphate</name>
        <dbReference type="ChEBI" id="CHEBI:597326"/>
    </cofactor>
</comment>
<proteinExistence type="inferred from homology"/>
<dbReference type="PANTHER" id="PTHR43780:SF2">
    <property type="entry name" value="1-AMINOCYCLOPROPANE-1-CARBOXYLATE DEAMINASE-RELATED"/>
    <property type="match status" value="1"/>
</dbReference>
<dbReference type="Proteomes" id="UP000000448">
    <property type="component" value="Chromosome"/>
</dbReference>
<dbReference type="OrthoDB" id="5291638at2"/>
<evidence type="ECO:0008006" key="8">
    <source>
        <dbReference type="Google" id="ProtNLM"/>
    </source>
</evidence>
<keyword evidence="7" id="KW-1185">Reference proteome</keyword>
<dbReference type="RefSeq" id="WP_015902125.1">
    <property type="nucleotide sequence ID" value="NC_012115.1"/>
</dbReference>
<evidence type="ECO:0000256" key="5">
    <source>
        <dbReference type="PIRSR" id="PIRSR006278-2"/>
    </source>
</evidence>
<sequence length="290" mass="33980">MNNNSWRIENSPITPFFFQNNFYHIKRDDLLNEIFNGNKARKFYYFLQNEFPGIKRVISFGSNQSNAMMSLSELCKIKKWDFIYYTNHIPKYLRQNPEGNYLKALQNGANIIETSLNGEKLIKFVKSLKDEETLIIEEGGRVKESEFGIKKLAEEVNEYALKHNLKIFLPSGTGTTAYFLSKHVNVEVLTVPCVGDENYLKKQFKWLGGGKTPTILKPRKKYHYGKLYPELYYLWDDLKNSGIEFDLLYDPVGWDTVLYHNLKDILYIHQGGVLGNITMLKRYERKLKLK</sequence>
<dbReference type="STRING" id="598659.NAMH_0629"/>
<dbReference type="InterPro" id="IPR027278">
    <property type="entry name" value="ACCD_DCysDesulf"/>
</dbReference>
<dbReference type="EMBL" id="CP001279">
    <property type="protein sequence ID" value="ACM93073.1"/>
    <property type="molecule type" value="Genomic_DNA"/>
</dbReference>
<evidence type="ECO:0000256" key="4">
    <source>
        <dbReference type="PIRSR" id="PIRSR006278-1"/>
    </source>
</evidence>
<organism evidence="6 7">
    <name type="scientific">Nautilia profundicola (strain ATCC BAA-1463 / DSM 18972 / AmH)</name>
    <dbReference type="NCBI Taxonomy" id="598659"/>
    <lineage>
        <taxon>Bacteria</taxon>
        <taxon>Pseudomonadati</taxon>
        <taxon>Campylobacterota</taxon>
        <taxon>Epsilonproteobacteria</taxon>
        <taxon>Nautiliales</taxon>
        <taxon>Nautiliaceae</taxon>
        <taxon>Nautilia</taxon>
    </lineage>
</organism>
<evidence type="ECO:0000256" key="1">
    <source>
        <dbReference type="ARBA" id="ARBA00001933"/>
    </source>
</evidence>
<accession>B9L8T7</accession>
<dbReference type="eggNOG" id="COG2515">
    <property type="taxonomic scope" value="Bacteria"/>
</dbReference>
<evidence type="ECO:0000313" key="6">
    <source>
        <dbReference type="EMBL" id="ACM93073.1"/>
    </source>
</evidence>
<dbReference type="KEGG" id="nam:NAMH_0629"/>
<protein>
    <recommendedName>
        <fullName evidence="8">1-aminocyclopropane-1-carboxylate deaminase</fullName>
    </recommendedName>
</protein>
<feature type="modified residue" description="N6-(pyridoxal phosphate)lysine" evidence="5">
    <location>
        <position position="39"/>
    </location>
</feature>
<dbReference type="InterPro" id="IPR036052">
    <property type="entry name" value="TrpB-like_PALP_sf"/>
</dbReference>
<evidence type="ECO:0000313" key="7">
    <source>
        <dbReference type="Proteomes" id="UP000000448"/>
    </source>
</evidence>
<dbReference type="AlphaFoldDB" id="B9L8T7"/>
<name>B9L8T7_NAUPA</name>